<gene>
    <name evidence="1" type="ORF">J1N35_040915</name>
</gene>
<dbReference type="EMBL" id="JAIQCV010000012">
    <property type="protein sequence ID" value="KAH1039172.1"/>
    <property type="molecule type" value="Genomic_DNA"/>
</dbReference>
<dbReference type="AlphaFoldDB" id="A0A9D3UEV9"/>
<organism evidence="1 2">
    <name type="scientific">Gossypium stocksii</name>
    <dbReference type="NCBI Taxonomy" id="47602"/>
    <lineage>
        <taxon>Eukaryota</taxon>
        <taxon>Viridiplantae</taxon>
        <taxon>Streptophyta</taxon>
        <taxon>Embryophyta</taxon>
        <taxon>Tracheophyta</taxon>
        <taxon>Spermatophyta</taxon>
        <taxon>Magnoliopsida</taxon>
        <taxon>eudicotyledons</taxon>
        <taxon>Gunneridae</taxon>
        <taxon>Pentapetalae</taxon>
        <taxon>rosids</taxon>
        <taxon>malvids</taxon>
        <taxon>Malvales</taxon>
        <taxon>Malvaceae</taxon>
        <taxon>Malvoideae</taxon>
        <taxon>Gossypium</taxon>
    </lineage>
</organism>
<evidence type="ECO:0000313" key="1">
    <source>
        <dbReference type="EMBL" id="KAH1039172.1"/>
    </source>
</evidence>
<comment type="caution">
    <text evidence="1">The sequence shown here is derived from an EMBL/GenBank/DDBJ whole genome shotgun (WGS) entry which is preliminary data.</text>
</comment>
<dbReference type="Proteomes" id="UP000828251">
    <property type="component" value="Unassembled WGS sequence"/>
</dbReference>
<reference evidence="1 2" key="1">
    <citation type="journal article" date="2021" name="Plant Biotechnol. J.">
        <title>Multi-omics assisted identification of the key and species-specific regulatory components of drought-tolerant mechanisms in Gossypium stocksii.</title>
        <authorList>
            <person name="Yu D."/>
            <person name="Ke L."/>
            <person name="Zhang D."/>
            <person name="Wu Y."/>
            <person name="Sun Y."/>
            <person name="Mei J."/>
            <person name="Sun J."/>
            <person name="Sun Y."/>
        </authorList>
    </citation>
    <scope>NUCLEOTIDE SEQUENCE [LARGE SCALE GENOMIC DNA]</scope>
    <source>
        <strain evidence="2">cv. E1</strain>
        <tissue evidence="1">Leaf</tissue>
    </source>
</reference>
<keyword evidence="2" id="KW-1185">Reference proteome</keyword>
<sequence>MDHRSAPIINLNIILVDTWVTGELMIYSFRWGSARVIMKVRTRKEMQVRKKGLRMQTRGRSQNLNQSSSLIQMVQKWAYEPSLHMTNLDLSVEGNLKFSRLPHRTLNHASTVRDVRVLEVGMEYPNNDIFLATLKRYNIKNCVNYYVMKSRTEKFEGKCVTKDKRCK</sequence>
<proteinExistence type="predicted"/>
<name>A0A9D3UEV9_9ROSI</name>
<evidence type="ECO:0000313" key="2">
    <source>
        <dbReference type="Proteomes" id="UP000828251"/>
    </source>
</evidence>
<accession>A0A9D3UEV9</accession>
<protein>
    <submittedName>
        <fullName evidence="1">Uncharacterized protein</fullName>
    </submittedName>
</protein>